<dbReference type="Proteomes" id="UP000622797">
    <property type="component" value="Unassembled WGS sequence"/>
</dbReference>
<name>A0A8H4SQF5_9HYPO</name>
<keyword evidence="1" id="KW-0677">Repeat</keyword>
<dbReference type="OrthoDB" id="7464126at2759"/>
<protein>
    <recommendedName>
        <fullName evidence="2">NACHT domain-containing protein</fullName>
    </recommendedName>
</protein>
<dbReference type="InterPro" id="IPR007111">
    <property type="entry name" value="NACHT_NTPase"/>
</dbReference>
<dbReference type="Pfam" id="PF24883">
    <property type="entry name" value="NPHP3_N"/>
    <property type="match status" value="1"/>
</dbReference>
<dbReference type="Pfam" id="PF24809">
    <property type="entry name" value="DUF7708"/>
    <property type="match status" value="1"/>
</dbReference>
<dbReference type="InterPro" id="IPR027417">
    <property type="entry name" value="P-loop_NTPase"/>
</dbReference>
<dbReference type="InterPro" id="IPR056884">
    <property type="entry name" value="NPHP3-like_N"/>
</dbReference>
<feature type="domain" description="NACHT" evidence="2">
    <location>
        <begin position="284"/>
        <end position="438"/>
    </location>
</feature>
<dbReference type="Gene3D" id="3.40.50.300">
    <property type="entry name" value="P-loop containing nucleotide triphosphate hydrolases"/>
    <property type="match status" value="1"/>
</dbReference>
<dbReference type="PANTHER" id="PTHR10039:SF15">
    <property type="entry name" value="NACHT DOMAIN-CONTAINING PROTEIN"/>
    <property type="match status" value="1"/>
</dbReference>
<dbReference type="PROSITE" id="PS50837">
    <property type="entry name" value="NACHT"/>
    <property type="match status" value="1"/>
</dbReference>
<dbReference type="AlphaFoldDB" id="A0A8H4SQF5"/>
<dbReference type="PANTHER" id="PTHR10039">
    <property type="entry name" value="AMELOGENIN"/>
    <property type="match status" value="1"/>
</dbReference>
<reference evidence="3" key="1">
    <citation type="journal article" date="2020" name="BMC Genomics">
        <title>Correction to: Identification and distribution of gene clusters required for synthesis of sphingolipid metabolism inhibitors in diverse species of the filamentous fungus Fusarium.</title>
        <authorList>
            <person name="Kim H.S."/>
            <person name="Lohmar J.M."/>
            <person name="Busman M."/>
            <person name="Brown D.W."/>
            <person name="Naumann T.A."/>
            <person name="Divon H.H."/>
            <person name="Lysoe E."/>
            <person name="Uhlig S."/>
            <person name="Proctor R.H."/>
        </authorList>
    </citation>
    <scope>NUCLEOTIDE SEQUENCE</scope>
    <source>
        <strain evidence="3">NRRL 20472</strain>
    </source>
</reference>
<reference evidence="3" key="2">
    <citation type="submission" date="2020-05" db="EMBL/GenBank/DDBJ databases">
        <authorList>
            <person name="Kim H.-S."/>
            <person name="Proctor R.H."/>
            <person name="Brown D.W."/>
        </authorList>
    </citation>
    <scope>NUCLEOTIDE SEQUENCE</scope>
    <source>
        <strain evidence="3">NRRL 20472</strain>
    </source>
</reference>
<dbReference type="InterPro" id="IPR056125">
    <property type="entry name" value="DUF7708"/>
</dbReference>
<evidence type="ECO:0000313" key="4">
    <source>
        <dbReference type="Proteomes" id="UP000622797"/>
    </source>
</evidence>
<evidence type="ECO:0000259" key="2">
    <source>
        <dbReference type="PROSITE" id="PS50837"/>
    </source>
</evidence>
<keyword evidence="4" id="KW-1185">Reference proteome</keyword>
<evidence type="ECO:0000256" key="1">
    <source>
        <dbReference type="ARBA" id="ARBA00022737"/>
    </source>
</evidence>
<dbReference type="EMBL" id="JABEXW010001427">
    <property type="protein sequence ID" value="KAF4943884.1"/>
    <property type="molecule type" value="Genomic_DNA"/>
</dbReference>
<proteinExistence type="predicted"/>
<evidence type="ECO:0000313" key="3">
    <source>
        <dbReference type="EMBL" id="KAF4943884.1"/>
    </source>
</evidence>
<comment type="caution">
    <text evidence="3">The sequence shown here is derived from an EMBL/GenBank/DDBJ whole genome shotgun (WGS) entry which is preliminary data.</text>
</comment>
<organism evidence="3 4">
    <name type="scientific">Fusarium sarcochroum</name>
    <dbReference type="NCBI Taxonomy" id="1208366"/>
    <lineage>
        <taxon>Eukaryota</taxon>
        <taxon>Fungi</taxon>
        <taxon>Dikarya</taxon>
        <taxon>Ascomycota</taxon>
        <taxon>Pezizomycotina</taxon>
        <taxon>Sordariomycetes</taxon>
        <taxon>Hypocreomycetidae</taxon>
        <taxon>Hypocreales</taxon>
        <taxon>Nectriaceae</taxon>
        <taxon>Fusarium</taxon>
        <taxon>Fusarium lateritium species complex</taxon>
    </lineage>
</organism>
<gene>
    <name evidence="3" type="ORF">FSARC_14810</name>
</gene>
<feature type="non-terminal residue" evidence="3">
    <location>
        <position position="1"/>
    </location>
</feature>
<dbReference type="SUPFAM" id="SSF52540">
    <property type="entry name" value="P-loop containing nucleoside triphosphate hydrolases"/>
    <property type="match status" value="1"/>
</dbReference>
<sequence length="596" mass="69150">MAVNTRDLWEVALQKLTPESRSLLLEARDQSTFASAGTRDLVEETKTLAIERRSQCIEKRWVLSIRGKNVRPREIFDKIIDWLQKFIAIGDIAVSYDPVHAALPWAAVRFLLQSAVVYKKQTEGILQLVEVVSYLVQQGRVYEVTYNQETMSMLSETASKRLADLQGKLIDMKIEQQSKSRRIVEAIFKPEELNDHLTQLDLQQKRTEEMSEACHRAYNQEALHRLLESCQEAQTRVANKALRFLSTLPYRSYHESIQKLRTVDTCDWVLQDQRYVHWKQGLSNIAILYGPPGAGKTFLVSKVIDDLLSASSTETTVHAVVYFYCNRNEELRRDPGNILRSFIRQLSSPKGRLGTLPVVHKEVLNLEEELEDEGRYLDLSRSVDLLIRLVDTYAKVTLVLDAMDECEPSNRQDLLDAIDSITLETQQRAKFFISSRPDDDIRRHFHGRPKIEVEASCTQRDITTYVEKRLEKTPRLRNLSPDLRHEITQTLLGQNEGMFQWVALQLDQLARCVTSQHMQELLRALPKGLDNTYRYIYSQIQEDPYRRAKVARVIQWLMCGLRPLRTRDIAFIMQFDPMTDDPVILDEELRRRTIIS</sequence>
<accession>A0A8H4SQF5</accession>